<gene>
    <name evidence="1" type="ORF">VNO77_11189</name>
</gene>
<evidence type="ECO:0000313" key="2">
    <source>
        <dbReference type="Proteomes" id="UP001367508"/>
    </source>
</evidence>
<comment type="caution">
    <text evidence="1">The sequence shown here is derived from an EMBL/GenBank/DDBJ whole genome shotgun (WGS) entry which is preliminary data.</text>
</comment>
<protein>
    <submittedName>
        <fullName evidence="1">Uncharacterized protein</fullName>
    </submittedName>
</protein>
<name>A0AAN9MCM2_CANGL</name>
<organism evidence="1 2">
    <name type="scientific">Canavalia gladiata</name>
    <name type="common">Sword bean</name>
    <name type="synonym">Dolichos gladiatus</name>
    <dbReference type="NCBI Taxonomy" id="3824"/>
    <lineage>
        <taxon>Eukaryota</taxon>
        <taxon>Viridiplantae</taxon>
        <taxon>Streptophyta</taxon>
        <taxon>Embryophyta</taxon>
        <taxon>Tracheophyta</taxon>
        <taxon>Spermatophyta</taxon>
        <taxon>Magnoliopsida</taxon>
        <taxon>eudicotyledons</taxon>
        <taxon>Gunneridae</taxon>
        <taxon>Pentapetalae</taxon>
        <taxon>rosids</taxon>
        <taxon>fabids</taxon>
        <taxon>Fabales</taxon>
        <taxon>Fabaceae</taxon>
        <taxon>Papilionoideae</taxon>
        <taxon>50 kb inversion clade</taxon>
        <taxon>NPAAA clade</taxon>
        <taxon>indigoferoid/millettioid clade</taxon>
        <taxon>Phaseoleae</taxon>
        <taxon>Canavalia</taxon>
    </lineage>
</organism>
<evidence type="ECO:0000313" key="1">
    <source>
        <dbReference type="EMBL" id="KAK7351611.1"/>
    </source>
</evidence>
<sequence length="83" mass="9109">MQMKKSLWIVLVITMLVLSSHLCFVHSRVLRLEALKTKVADNTISSHEMASFVVSSNDSTTPASKRTLAFRLASGPSRKGPGH</sequence>
<dbReference type="EMBL" id="JAYMYQ010000002">
    <property type="protein sequence ID" value="KAK7351611.1"/>
    <property type="molecule type" value="Genomic_DNA"/>
</dbReference>
<dbReference type="AlphaFoldDB" id="A0AAN9MCM2"/>
<accession>A0AAN9MCM2</accession>
<keyword evidence="2" id="KW-1185">Reference proteome</keyword>
<dbReference type="Proteomes" id="UP001367508">
    <property type="component" value="Unassembled WGS sequence"/>
</dbReference>
<reference evidence="1 2" key="1">
    <citation type="submission" date="2024-01" db="EMBL/GenBank/DDBJ databases">
        <title>The genomes of 5 underutilized Papilionoideae crops provide insights into root nodulation and disease resistanc.</title>
        <authorList>
            <person name="Jiang F."/>
        </authorList>
    </citation>
    <scope>NUCLEOTIDE SEQUENCE [LARGE SCALE GENOMIC DNA]</scope>
    <source>
        <strain evidence="1">LVBAO_FW01</strain>
        <tissue evidence="1">Leaves</tissue>
    </source>
</reference>
<proteinExistence type="predicted"/>